<feature type="chain" id="PRO_5045370926" evidence="1">
    <location>
        <begin position="23"/>
        <end position="188"/>
    </location>
</feature>
<dbReference type="InterPro" id="IPR016088">
    <property type="entry name" value="Chalcone_isomerase_3-sand"/>
</dbReference>
<keyword evidence="4" id="KW-1185">Reference proteome</keyword>
<gene>
    <name evidence="3" type="ORF">QC820_14160</name>
</gene>
<dbReference type="Gene3D" id="3.50.70.10">
    <property type="match status" value="1"/>
</dbReference>
<dbReference type="GO" id="GO:0016853">
    <property type="term" value="F:isomerase activity"/>
    <property type="evidence" value="ECO:0007669"/>
    <property type="project" value="UniProtKB-KW"/>
</dbReference>
<reference evidence="3 4" key="1">
    <citation type="submission" date="2023-04" db="EMBL/GenBank/DDBJ databases">
        <title>A long-awaited taxogenomic arrangement of the family Halomonadaceae.</title>
        <authorList>
            <person name="De La Haba R."/>
            <person name="Chuvochina M."/>
            <person name="Wittouck S."/>
            <person name="Arahal D.R."/>
            <person name="Sanchez-Porro C."/>
            <person name="Hugenholtz P."/>
            <person name="Ventosa A."/>
        </authorList>
    </citation>
    <scope>NUCLEOTIDE SEQUENCE [LARGE SCALE GENOMIC DNA]</scope>
    <source>
        <strain evidence="3 4">DSM 17332</strain>
    </source>
</reference>
<dbReference type="Proteomes" id="UP001252270">
    <property type="component" value="Unassembled WGS sequence"/>
</dbReference>
<evidence type="ECO:0000259" key="2">
    <source>
        <dbReference type="Pfam" id="PF16036"/>
    </source>
</evidence>
<dbReference type="Pfam" id="PF16036">
    <property type="entry name" value="Chalcone_3"/>
    <property type="match status" value="1"/>
</dbReference>
<sequence length="188" mass="20626">MPLSLATLATALLLLVAPLAPAAESVEVRGARFATQLDLDGQPLALVGHGLFRYLIWTAYAGAYYQAPETAEPAPLATVPRRLELEYFHAIAAEDFAGVTRDSVRERLGETAYRELLPALNAFTRAYRSVEPGDRYALTWHHDTLSLALNGETLYTGDDPALASALFGLWLGDQPLRDDFRDALLGRR</sequence>
<comment type="caution">
    <text evidence="3">The sequence shown here is derived from an EMBL/GenBank/DDBJ whole genome shotgun (WGS) entry which is preliminary data.</text>
</comment>
<evidence type="ECO:0000313" key="3">
    <source>
        <dbReference type="EMBL" id="MDR5893954.1"/>
    </source>
</evidence>
<proteinExistence type="predicted"/>
<dbReference type="RefSeq" id="WP_253447675.1">
    <property type="nucleotide sequence ID" value="NZ_JARWAL010000013.1"/>
</dbReference>
<name>A0ABU1GPL0_9GAMM</name>
<dbReference type="InterPro" id="IPR036298">
    <property type="entry name" value="Chalcone_isomerase_sf"/>
</dbReference>
<dbReference type="EMBL" id="JARWAL010000013">
    <property type="protein sequence ID" value="MDR5893954.1"/>
    <property type="molecule type" value="Genomic_DNA"/>
</dbReference>
<dbReference type="InterPro" id="IPR016087">
    <property type="entry name" value="Chalcone_isomerase"/>
</dbReference>
<keyword evidence="1" id="KW-0732">Signal</keyword>
<feature type="signal peptide" evidence="1">
    <location>
        <begin position="1"/>
        <end position="22"/>
    </location>
</feature>
<keyword evidence="3" id="KW-0413">Isomerase</keyword>
<organism evidence="3 4">
    <name type="scientific">Halomonas mongoliensis</name>
    <dbReference type="NCBI Taxonomy" id="321265"/>
    <lineage>
        <taxon>Bacteria</taxon>
        <taxon>Pseudomonadati</taxon>
        <taxon>Pseudomonadota</taxon>
        <taxon>Gammaproteobacteria</taxon>
        <taxon>Oceanospirillales</taxon>
        <taxon>Halomonadaceae</taxon>
        <taxon>Halomonas</taxon>
    </lineage>
</organism>
<accession>A0ABU1GPL0</accession>
<dbReference type="SUPFAM" id="SSF54626">
    <property type="entry name" value="Chalcone isomerase"/>
    <property type="match status" value="1"/>
</dbReference>
<protein>
    <submittedName>
        <fullName evidence="3">Chalcone isomerase family protein</fullName>
    </submittedName>
</protein>
<feature type="domain" description="Chalcone isomerase" evidence="2">
    <location>
        <begin position="26"/>
        <end position="186"/>
    </location>
</feature>
<evidence type="ECO:0000256" key="1">
    <source>
        <dbReference type="SAM" id="SignalP"/>
    </source>
</evidence>
<evidence type="ECO:0000313" key="4">
    <source>
        <dbReference type="Proteomes" id="UP001252270"/>
    </source>
</evidence>